<gene>
    <name evidence="2" type="ORF">G8759_08285</name>
</gene>
<dbReference type="Proteomes" id="UP000501802">
    <property type="component" value="Chromosome"/>
</dbReference>
<feature type="transmembrane region" description="Helical" evidence="1">
    <location>
        <begin position="93"/>
        <end position="112"/>
    </location>
</feature>
<dbReference type="EMBL" id="CP050063">
    <property type="protein sequence ID" value="QIP12620.1"/>
    <property type="molecule type" value="Genomic_DNA"/>
</dbReference>
<sequence>MLRTFIVTVILAIVFFIAERYSVSPWLHPDWKILLIFFLSVSFLTHRLVESGLQGDRERFIPLFMAATVARLILGLAFVGFFLFRHIDQRRTFIFDFLVLYIFYTGFEIWGLTRNLRRDS</sequence>
<keyword evidence="1" id="KW-1133">Transmembrane helix</keyword>
<evidence type="ECO:0000313" key="3">
    <source>
        <dbReference type="Proteomes" id="UP000501802"/>
    </source>
</evidence>
<dbReference type="KEGG" id="spib:G8759_08285"/>
<accession>A0A6G9AJJ1</accession>
<dbReference type="AlphaFoldDB" id="A0A6G9AJJ1"/>
<evidence type="ECO:0000256" key="1">
    <source>
        <dbReference type="SAM" id="Phobius"/>
    </source>
</evidence>
<organism evidence="2 3">
    <name type="scientific">Spirosoma aureum</name>
    <dbReference type="NCBI Taxonomy" id="2692134"/>
    <lineage>
        <taxon>Bacteria</taxon>
        <taxon>Pseudomonadati</taxon>
        <taxon>Bacteroidota</taxon>
        <taxon>Cytophagia</taxon>
        <taxon>Cytophagales</taxon>
        <taxon>Cytophagaceae</taxon>
        <taxon>Spirosoma</taxon>
    </lineage>
</organism>
<keyword evidence="1" id="KW-0472">Membrane</keyword>
<name>A0A6G9AJJ1_9BACT</name>
<dbReference type="RefSeq" id="WP_167206899.1">
    <property type="nucleotide sequence ID" value="NZ_CP050063.1"/>
</dbReference>
<keyword evidence="1" id="KW-0812">Transmembrane</keyword>
<evidence type="ECO:0000313" key="2">
    <source>
        <dbReference type="EMBL" id="QIP12620.1"/>
    </source>
</evidence>
<feature type="transmembrane region" description="Helical" evidence="1">
    <location>
        <begin position="61"/>
        <end position="87"/>
    </location>
</feature>
<keyword evidence="3" id="KW-1185">Reference proteome</keyword>
<protein>
    <submittedName>
        <fullName evidence="2">Uncharacterized protein</fullName>
    </submittedName>
</protein>
<feature type="transmembrane region" description="Helical" evidence="1">
    <location>
        <begin position="30"/>
        <end position="49"/>
    </location>
</feature>
<proteinExistence type="predicted"/>
<reference evidence="2 3" key="1">
    <citation type="submission" date="2020-03" db="EMBL/GenBank/DDBJ databases">
        <authorList>
            <person name="Kim M.K."/>
        </authorList>
    </citation>
    <scope>NUCLEOTIDE SEQUENCE [LARGE SCALE GENOMIC DNA]</scope>
    <source>
        <strain evidence="2 3">BT328</strain>
    </source>
</reference>